<dbReference type="InterPro" id="IPR020549">
    <property type="entry name" value="YbeY_CS"/>
</dbReference>
<proteinExistence type="inferred from homology"/>
<evidence type="ECO:0000313" key="10">
    <source>
        <dbReference type="EMBL" id="HBT50322.1"/>
    </source>
</evidence>
<name>A0A101E6C3_9THEO</name>
<dbReference type="Pfam" id="PF02130">
    <property type="entry name" value="YbeY"/>
    <property type="match status" value="1"/>
</dbReference>
<sequence>MNVLIDNRQTKVDASGLEALVVRAIKATLEEEEVVDEVEVSVSFVDNEEIRKLNKYYRGIDSSTDVLSFPLMEFEEIEEGEEYEKDAEEIYPIGDIVISLEKAKEQAEEYGHSFEREVAYLTVHSMLHLLGYDHETEEERKLMREKEEKVMERLGLRR</sequence>
<dbReference type="EC" id="3.1.-.-" evidence="9"/>
<accession>A0A101E6C3</accession>
<comment type="function">
    <text evidence="9">Single strand-specific metallo-endoribonuclease involved in late-stage 70S ribosome quality control and in maturation of the 3' terminus of the 16S rRNA.</text>
</comment>
<dbReference type="Proteomes" id="UP000264445">
    <property type="component" value="Unassembled WGS sequence"/>
</dbReference>
<keyword evidence="9" id="KW-0963">Cytoplasm</keyword>
<comment type="cofactor">
    <cofactor evidence="9">
        <name>Zn(2+)</name>
        <dbReference type="ChEBI" id="CHEBI:29105"/>
    </cofactor>
    <text evidence="9">Binds 1 zinc ion.</text>
</comment>
<dbReference type="GO" id="GO:0006364">
    <property type="term" value="P:rRNA processing"/>
    <property type="evidence" value="ECO:0007669"/>
    <property type="project" value="UniProtKB-UniRule"/>
</dbReference>
<evidence type="ECO:0000256" key="3">
    <source>
        <dbReference type="ARBA" id="ARBA00022552"/>
    </source>
</evidence>
<evidence type="ECO:0000256" key="7">
    <source>
        <dbReference type="ARBA" id="ARBA00022801"/>
    </source>
</evidence>
<keyword evidence="4 9" id="KW-0540">Nuclease</keyword>
<dbReference type="PANTHER" id="PTHR46986">
    <property type="entry name" value="ENDORIBONUCLEASE YBEY, CHLOROPLASTIC"/>
    <property type="match status" value="1"/>
</dbReference>
<feature type="binding site" evidence="9">
    <location>
        <position position="124"/>
    </location>
    <ligand>
        <name>Zn(2+)</name>
        <dbReference type="ChEBI" id="CHEBI:29105"/>
        <note>catalytic</note>
    </ligand>
</feature>
<evidence type="ECO:0000256" key="1">
    <source>
        <dbReference type="ARBA" id="ARBA00010875"/>
    </source>
</evidence>
<reference evidence="10 11" key="1">
    <citation type="journal article" date="2018" name="Nat. Biotechnol.">
        <title>A standardized bacterial taxonomy based on genome phylogeny substantially revises the tree of life.</title>
        <authorList>
            <person name="Parks D.H."/>
            <person name="Chuvochina M."/>
            <person name="Waite D.W."/>
            <person name="Rinke C."/>
            <person name="Skarshewski A."/>
            <person name="Chaumeil P.A."/>
            <person name="Hugenholtz P."/>
        </authorList>
    </citation>
    <scope>NUCLEOTIDE SEQUENCE [LARGE SCALE GENOMIC DNA]</scope>
    <source>
        <strain evidence="10">UBA12544</strain>
    </source>
</reference>
<feature type="binding site" evidence="9">
    <location>
        <position position="134"/>
    </location>
    <ligand>
        <name>Zn(2+)</name>
        <dbReference type="ChEBI" id="CHEBI:29105"/>
        <note>catalytic</note>
    </ligand>
</feature>
<dbReference type="InterPro" id="IPR002036">
    <property type="entry name" value="YbeY"/>
</dbReference>
<evidence type="ECO:0000256" key="5">
    <source>
        <dbReference type="ARBA" id="ARBA00022723"/>
    </source>
</evidence>
<feature type="binding site" evidence="9">
    <location>
        <position position="128"/>
    </location>
    <ligand>
        <name>Zn(2+)</name>
        <dbReference type="ChEBI" id="CHEBI:29105"/>
        <note>catalytic</note>
    </ligand>
</feature>
<dbReference type="InterPro" id="IPR023091">
    <property type="entry name" value="MetalPrtase_cat_dom_sf_prd"/>
</dbReference>
<dbReference type="NCBIfam" id="TIGR00043">
    <property type="entry name" value="rRNA maturation RNase YbeY"/>
    <property type="match status" value="1"/>
</dbReference>
<dbReference type="HAMAP" id="MF_00009">
    <property type="entry name" value="Endoribonucl_YbeY"/>
    <property type="match status" value="1"/>
</dbReference>
<dbReference type="Gene3D" id="3.40.390.30">
    <property type="entry name" value="Metalloproteases ('zincins'), catalytic domain"/>
    <property type="match status" value="1"/>
</dbReference>
<protein>
    <recommendedName>
        <fullName evidence="9">Endoribonuclease YbeY</fullName>
        <ecNumber evidence="9">3.1.-.-</ecNumber>
    </recommendedName>
</protein>
<dbReference type="PROSITE" id="PS01306">
    <property type="entry name" value="UPF0054"/>
    <property type="match status" value="1"/>
</dbReference>
<keyword evidence="3 9" id="KW-0698">rRNA processing</keyword>
<evidence type="ECO:0000256" key="4">
    <source>
        <dbReference type="ARBA" id="ARBA00022722"/>
    </source>
</evidence>
<dbReference type="PANTHER" id="PTHR46986:SF1">
    <property type="entry name" value="ENDORIBONUCLEASE YBEY, CHLOROPLASTIC"/>
    <property type="match status" value="1"/>
</dbReference>
<keyword evidence="7 9" id="KW-0378">Hydrolase</keyword>
<evidence type="ECO:0000256" key="6">
    <source>
        <dbReference type="ARBA" id="ARBA00022759"/>
    </source>
</evidence>
<evidence type="ECO:0000256" key="9">
    <source>
        <dbReference type="HAMAP-Rule" id="MF_00009"/>
    </source>
</evidence>
<keyword evidence="8 9" id="KW-0862">Zinc</keyword>
<organism evidence="10 11">
    <name type="scientific">Caldanaerobacter subterraneus</name>
    <dbReference type="NCBI Taxonomy" id="911092"/>
    <lineage>
        <taxon>Bacteria</taxon>
        <taxon>Bacillati</taxon>
        <taxon>Bacillota</taxon>
        <taxon>Clostridia</taxon>
        <taxon>Thermoanaerobacterales</taxon>
        <taxon>Thermoanaerobacteraceae</taxon>
        <taxon>Caldanaerobacter</taxon>
    </lineage>
</organism>
<keyword evidence="2 9" id="KW-0690">Ribosome biogenesis</keyword>
<dbReference type="SUPFAM" id="SSF55486">
    <property type="entry name" value="Metalloproteases ('zincins'), catalytic domain"/>
    <property type="match status" value="1"/>
</dbReference>
<dbReference type="GO" id="GO:0008270">
    <property type="term" value="F:zinc ion binding"/>
    <property type="evidence" value="ECO:0007669"/>
    <property type="project" value="UniProtKB-UniRule"/>
</dbReference>
<comment type="similarity">
    <text evidence="1 9">Belongs to the endoribonuclease YbeY family.</text>
</comment>
<evidence type="ECO:0000256" key="8">
    <source>
        <dbReference type="ARBA" id="ARBA00022833"/>
    </source>
</evidence>
<comment type="subcellular location">
    <subcellularLocation>
        <location evidence="9">Cytoplasm</location>
    </subcellularLocation>
</comment>
<keyword evidence="6 9" id="KW-0255">Endonuclease</keyword>
<dbReference type="GO" id="GO:0004222">
    <property type="term" value="F:metalloendopeptidase activity"/>
    <property type="evidence" value="ECO:0007669"/>
    <property type="project" value="InterPro"/>
</dbReference>
<comment type="caution">
    <text evidence="10">The sequence shown here is derived from an EMBL/GenBank/DDBJ whole genome shotgun (WGS) entry which is preliminary data.</text>
</comment>
<gene>
    <name evidence="9" type="primary">ybeY</name>
    <name evidence="10" type="ORF">DEA61_11225</name>
</gene>
<keyword evidence="5 9" id="KW-0479">Metal-binding</keyword>
<evidence type="ECO:0000256" key="2">
    <source>
        <dbReference type="ARBA" id="ARBA00022517"/>
    </source>
</evidence>
<dbReference type="AlphaFoldDB" id="A0A101E6C3"/>
<dbReference type="GO" id="GO:0004521">
    <property type="term" value="F:RNA endonuclease activity"/>
    <property type="evidence" value="ECO:0007669"/>
    <property type="project" value="UniProtKB-UniRule"/>
</dbReference>
<dbReference type="RefSeq" id="WP_278429565.1">
    <property type="nucleotide sequence ID" value="NZ_DOLB01000165.1"/>
</dbReference>
<dbReference type="GO" id="GO:0005737">
    <property type="term" value="C:cytoplasm"/>
    <property type="evidence" value="ECO:0007669"/>
    <property type="project" value="UniProtKB-SubCell"/>
</dbReference>
<dbReference type="EMBL" id="DOLB01000165">
    <property type="protein sequence ID" value="HBT50322.1"/>
    <property type="molecule type" value="Genomic_DNA"/>
</dbReference>
<evidence type="ECO:0000313" key="11">
    <source>
        <dbReference type="Proteomes" id="UP000264445"/>
    </source>
</evidence>